<dbReference type="KEGG" id="paca:ID47_02190"/>
<keyword evidence="3 9" id="KW-0963">Cytoplasm</keyword>
<dbReference type="CDD" id="cd01288">
    <property type="entry name" value="FabZ"/>
    <property type="match status" value="1"/>
</dbReference>
<dbReference type="NCBIfam" id="TIGR01750">
    <property type="entry name" value="fabZ"/>
    <property type="match status" value="1"/>
</dbReference>
<protein>
    <recommendedName>
        <fullName evidence="9">3-hydroxyacyl-[acyl-carrier-protein] dehydratase FabZ</fullName>
        <ecNumber evidence="9">4.2.1.59</ecNumber>
    </recommendedName>
    <alternativeName>
        <fullName evidence="9">(3R)-hydroxymyristoyl-[acyl-carrier-protein] dehydratase</fullName>
        <shortName evidence="9">(3R)-hydroxymyristoyl-ACP dehydrase</shortName>
    </alternativeName>
    <alternativeName>
        <fullName evidence="9">Beta-hydroxyacyl-ACP dehydratase</fullName>
    </alternativeName>
</protein>
<gene>
    <name evidence="9" type="primary">fabZ</name>
    <name evidence="10" type="ORF">ID47_02190</name>
</gene>
<dbReference type="GO" id="GO:0009245">
    <property type="term" value="P:lipid A biosynthetic process"/>
    <property type="evidence" value="ECO:0007669"/>
    <property type="project" value="UniProtKB-UniRule"/>
</dbReference>
<keyword evidence="11" id="KW-1185">Reference proteome</keyword>
<dbReference type="InterPro" id="IPR029069">
    <property type="entry name" value="HotDog_dom_sf"/>
</dbReference>
<evidence type="ECO:0000256" key="2">
    <source>
        <dbReference type="ARBA" id="ARBA00009174"/>
    </source>
</evidence>
<evidence type="ECO:0000256" key="5">
    <source>
        <dbReference type="ARBA" id="ARBA00022556"/>
    </source>
</evidence>
<dbReference type="AlphaFoldDB" id="A0A077AVW3"/>
<dbReference type="PANTHER" id="PTHR30272">
    <property type="entry name" value="3-HYDROXYACYL-[ACYL-CARRIER-PROTEIN] DEHYDRATASE"/>
    <property type="match status" value="1"/>
</dbReference>
<dbReference type="InterPro" id="IPR013114">
    <property type="entry name" value="FabA_FabZ"/>
</dbReference>
<comment type="subcellular location">
    <subcellularLocation>
        <location evidence="1 9">Cytoplasm</location>
    </subcellularLocation>
</comment>
<dbReference type="HAMAP" id="MF_00406">
    <property type="entry name" value="FabZ"/>
    <property type="match status" value="1"/>
</dbReference>
<dbReference type="GO" id="GO:0006633">
    <property type="term" value="P:fatty acid biosynthetic process"/>
    <property type="evidence" value="ECO:0007669"/>
    <property type="project" value="UniProtKB-UniRule"/>
</dbReference>
<keyword evidence="5 9" id="KW-0441">Lipid A biosynthesis</keyword>
<dbReference type="FunFam" id="3.10.129.10:FF:000001">
    <property type="entry name" value="3-hydroxyacyl-[acyl-carrier-protein] dehydratase FabZ"/>
    <property type="match status" value="1"/>
</dbReference>
<dbReference type="InterPro" id="IPR010084">
    <property type="entry name" value="FabZ"/>
</dbReference>
<keyword evidence="4 9" id="KW-0444">Lipid biosynthesis</keyword>
<evidence type="ECO:0000256" key="7">
    <source>
        <dbReference type="ARBA" id="ARBA00023239"/>
    </source>
</evidence>
<dbReference type="eggNOG" id="COG0764">
    <property type="taxonomic scope" value="Bacteria"/>
</dbReference>
<dbReference type="GO" id="GO:0016020">
    <property type="term" value="C:membrane"/>
    <property type="evidence" value="ECO:0007669"/>
    <property type="project" value="GOC"/>
</dbReference>
<comment type="function">
    <text evidence="8 9">Involved in unsaturated fatty acids biosynthesis. Catalyzes the dehydration of short chain beta-hydroxyacyl-ACPs and long chain saturated and unsaturated beta-hydroxyacyl-ACPs.</text>
</comment>
<dbReference type="RefSeq" id="WP_038463329.1">
    <property type="nucleotide sequence ID" value="NZ_CP008941.1"/>
</dbReference>
<dbReference type="STRING" id="91604.ID47_02190"/>
<evidence type="ECO:0000256" key="8">
    <source>
        <dbReference type="ARBA" id="ARBA00025049"/>
    </source>
</evidence>
<dbReference type="EMBL" id="CP008941">
    <property type="protein sequence ID" value="AIK95798.1"/>
    <property type="molecule type" value="Genomic_DNA"/>
</dbReference>
<accession>A0A077AVW3</accession>
<proteinExistence type="inferred from homology"/>
<reference evidence="10 11" key="1">
    <citation type="submission" date="2014-07" db="EMBL/GenBank/DDBJ databases">
        <title>Comparative genomic insights into amoeba endosymbionts belonging to the families of Holosporaceae and Candidatus Midichloriaceae within Rickettsiales.</title>
        <authorList>
            <person name="Wang Z."/>
            <person name="Wu M."/>
        </authorList>
    </citation>
    <scope>NUCLEOTIDE SEQUENCE [LARGE SCALE GENOMIC DNA]</scope>
    <source>
        <strain evidence="10">PRA3</strain>
    </source>
</reference>
<dbReference type="EC" id="4.2.1.59" evidence="9"/>
<dbReference type="Proteomes" id="UP000028926">
    <property type="component" value="Chromosome"/>
</dbReference>
<dbReference type="HOGENOM" id="CLU_078912_1_0_5"/>
<dbReference type="Pfam" id="PF07977">
    <property type="entry name" value="FabA"/>
    <property type="match status" value="1"/>
</dbReference>
<dbReference type="GO" id="GO:0019171">
    <property type="term" value="F:(3R)-hydroxyacyl-[acyl-carrier-protein] dehydratase activity"/>
    <property type="evidence" value="ECO:0007669"/>
    <property type="project" value="UniProtKB-EC"/>
</dbReference>
<comment type="catalytic activity">
    <reaction evidence="9">
        <text>a (3R)-hydroxyacyl-[ACP] = a (2E)-enoyl-[ACP] + H2O</text>
        <dbReference type="Rhea" id="RHEA:13097"/>
        <dbReference type="Rhea" id="RHEA-COMP:9925"/>
        <dbReference type="Rhea" id="RHEA-COMP:9945"/>
        <dbReference type="ChEBI" id="CHEBI:15377"/>
        <dbReference type="ChEBI" id="CHEBI:78784"/>
        <dbReference type="ChEBI" id="CHEBI:78827"/>
        <dbReference type="EC" id="4.2.1.59"/>
    </reaction>
</comment>
<dbReference type="Gene3D" id="3.10.129.10">
    <property type="entry name" value="Hotdog Thioesterase"/>
    <property type="match status" value="1"/>
</dbReference>
<evidence type="ECO:0000313" key="10">
    <source>
        <dbReference type="EMBL" id="AIK95798.1"/>
    </source>
</evidence>
<feature type="active site" evidence="9">
    <location>
        <position position="54"/>
    </location>
</feature>
<evidence type="ECO:0000256" key="9">
    <source>
        <dbReference type="HAMAP-Rule" id="MF_00406"/>
    </source>
</evidence>
<evidence type="ECO:0000256" key="1">
    <source>
        <dbReference type="ARBA" id="ARBA00004496"/>
    </source>
</evidence>
<comment type="similarity">
    <text evidence="2 9">Belongs to the thioester dehydratase family. FabZ subfamily.</text>
</comment>
<dbReference type="OrthoDB" id="9772788at2"/>
<name>A0A077AVW3_9PROT</name>
<evidence type="ECO:0000256" key="4">
    <source>
        <dbReference type="ARBA" id="ARBA00022516"/>
    </source>
</evidence>
<dbReference type="GO" id="GO:0005737">
    <property type="term" value="C:cytoplasm"/>
    <property type="evidence" value="ECO:0007669"/>
    <property type="project" value="UniProtKB-SubCell"/>
</dbReference>
<dbReference type="SUPFAM" id="SSF54637">
    <property type="entry name" value="Thioesterase/thiol ester dehydrase-isomerase"/>
    <property type="match status" value="1"/>
</dbReference>
<evidence type="ECO:0000313" key="11">
    <source>
        <dbReference type="Proteomes" id="UP000028926"/>
    </source>
</evidence>
<dbReference type="NCBIfam" id="NF000582">
    <property type="entry name" value="PRK00006.1"/>
    <property type="match status" value="1"/>
</dbReference>
<dbReference type="PANTHER" id="PTHR30272:SF1">
    <property type="entry name" value="3-HYDROXYACYL-[ACYL-CARRIER-PROTEIN] DEHYDRATASE"/>
    <property type="match status" value="1"/>
</dbReference>
<evidence type="ECO:0000256" key="6">
    <source>
        <dbReference type="ARBA" id="ARBA00023098"/>
    </source>
</evidence>
<keyword evidence="6 9" id="KW-0443">Lipid metabolism</keyword>
<sequence>MTETSPDILINEIMELIPHRIPMLLIDKLTDVKLGESATGIKNVTMNEWFFQGHFPGHPVMPGVLIVEAMAQAAGVLVTKSMSQNSDGKIIYFMSIEEAKFRKPVVPGDTLKLKITLLKSRGNIWKFKGEAWVEDVMTDEATFTAMIASK</sequence>
<organism evidence="10 11">
    <name type="scientific">Candidatus Odyssella acanthamoebae</name>
    <dbReference type="NCBI Taxonomy" id="91604"/>
    <lineage>
        <taxon>Bacteria</taxon>
        <taxon>Pseudomonadati</taxon>
        <taxon>Pseudomonadota</taxon>
        <taxon>Alphaproteobacteria</taxon>
        <taxon>Holosporales</taxon>
        <taxon>Candidatus Paracaedibacteraceae</taxon>
        <taxon>Candidatus Odyssella</taxon>
    </lineage>
</organism>
<keyword evidence="7 9" id="KW-0456">Lyase</keyword>
<evidence type="ECO:0000256" key="3">
    <source>
        <dbReference type="ARBA" id="ARBA00022490"/>
    </source>
</evidence>